<sequence>MSLKLIYCSCTCIISEVKAILEPFYKEIQKNVEESKMEQNLKFMHPDGVVVQKGKAAHYGLERELNEIGASMKKFHEEYAAKNIKYVLHHRCSFQRSNVVYCGCECCVCMTCDVSFDTPKGPASVKEHHIWKKHDGEWRMYHIEYEIVGHK</sequence>
<dbReference type="OrthoDB" id="5852458at2759"/>
<evidence type="ECO:0000313" key="1">
    <source>
        <dbReference type="EMBL" id="VDO18733.1"/>
    </source>
</evidence>
<dbReference type="Gene3D" id="3.10.450.50">
    <property type="match status" value="1"/>
</dbReference>
<name>A0A183F2I9_HELPZ</name>
<proteinExistence type="predicted"/>
<protein>
    <submittedName>
        <fullName evidence="3">SnoaL-like domain-containing protein</fullName>
    </submittedName>
</protein>
<dbReference type="InterPro" id="IPR032710">
    <property type="entry name" value="NTF2-like_dom_sf"/>
</dbReference>
<organism evidence="2 3">
    <name type="scientific">Heligmosomoides polygyrus</name>
    <name type="common">Parasitic roundworm</name>
    <dbReference type="NCBI Taxonomy" id="6339"/>
    <lineage>
        <taxon>Eukaryota</taxon>
        <taxon>Metazoa</taxon>
        <taxon>Ecdysozoa</taxon>
        <taxon>Nematoda</taxon>
        <taxon>Chromadorea</taxon>
        <taxon>Rhabditida</taxon>
        <taxon>Rhabditina</taxon>
        <taxon>Rhabditomorpha</taxon>
        <taxon>Strongyloidea</taxon>
        <taxon>Heligmosomidae</taxon>
        <taxon>Heligmosomoides</taxon>
    </lineage>
</organism>
<reference evidence="1 2" key="1">
    <citation type="submission" date="2018-11" db="EMBL/GenBank/DDBJ databases">
        <authorList>
            <consortium name="Pathogen Informatics"/>
        </authorList>
    </citation>
    <scope>NUCLEOTIDE SEQUENCE [LARGE SCALE GENOMIC DNA]</scope>
</reference>
<dbReference type="AlphaFoldDB" id="A0A183F2I9"/>
<evidence type="ECO:0000313" key="2">
    <source>
        <dbReference type="Proteomes" id="UP000050761"/>
    </source>
</evidence>
<reference evidence="3" key="2">
    <citation type="submission" date="2019-09" db="UniProtKB">
        <authorList>
            <consortium name="WormBaseParasite"/>
        </authorList>
    </citation>
    <scope>IDENTIFICATION</scope>
</reference>
<gene>
    <name evidence="1" type="ORF">HPBE_LOCUS351</name>
</gene>
<dbReference type="EMBL" id="UZAH01000225">
    <property type="protein sequence ID" value="VDO18733.1"/>
    <property type="molecule type" value="Genomic_DNA"/>
</dbReference>
<accession>A0A183F2I9</accession>
<dbReference type="Proteomes" id="UP000050761">
    <property type="component" value="Unassembled WGS sequence"/>
</dbReference>
<dbReference type="SUPFAM" id="SSF54427">
    <property type="entry name" value="NTF2-like"/>
    <property type="match status" value="1"/>
</dbReference>
<evidence type="ECO:0000313" key="3">
    <source>
        <dbReference type="WBParaSite" id="HPBE_0000035001-mRNA-1"/>
    </source>
</evidence>
<dbReference type="WBParaSite" id="HPBE_0000035001-mRNA-1">
    <property type="protein sequence ID" value="HPBE_0000035001-mRNA-1"/>
    <property type="gene ID" value="HPBE_0000035001"/>
</dbReference>
<accession>A0A3P7UDD3</accession>
<keyword evidence="2" id="KW-1185">Reference proteome</keyword>